<evidence type="ECO:0000313" key="2">
    <source>
        <dbReference type="EMBL" id="PIC19789.1"/>
    </source>
</evidence>
<keyword evidence="3" id="KW-1185">Reference proteome</keyword>
<protein>
    <submittedName>
        <fullName evidence="2">Uncharacterized protein</fullName>
    </submittedName>
</protein>
<organism evidence="2 3">
    <name type="scientific">Caenorhabditis nigoni</name>
    <dbReference type="NCBI Taxonomy" id="1611254"/>
    <lineage>
        <taxon>Eukaryota</taxon>
        <taxon>Metazoa</taxon>
        <taxon>Ecdysozoa</taxon>
        <taxon>Nematoda</taxon>
        <taxon>Chromadorea</taxon>
        <taxon>Rhabditida</taxon>
        <taxon>Rhabditina</taxon>
        <taxon>Rhabditomorpha</taxon>
        <taxon>Rhabditoidea</taxon>
        <taxon>Rhabditidae</taxon>
        <taxon>Peloderinae</taxon>
        <taxon>Caenorhabditis</taxon>
    </lineage>
</organism>
<feature type="compositionally biased region" description="Polar residues" evidence="1">
    <location>
        <begin position="52"/>
        <end position="70"/>
    </location>
</feature>
<sequence length="70" mass="7964">MYKKRKIFFRKIRAVSNARDDVYATETRANHSKKRGRDQSGMLGAAPRAGSTFATESSQRLLQVNNRTDC</sequence>
<dbReference type="Proteomes" id="UP000230233">
    <property type="component" value="Chromosome X"/>
</dbReference>
<dbReference type="EMBL" id="PDUG01000006">
    <property type="protein sequence ID" value="PIC19789.1"/>
    <property type="molecule type" value="Genomic_DNA"/>
</dbReference>
<proteinExistence type="predicted"/>
<comment type="caution">
    <text evidence="2">The sequence shown here is derived from an EMBL/GenBank/DDBJ whole genome shotgun (WGS) entry which is preliminary data.</text>
</comment>
<name>A0A2G5SXZ8_9PELO</name>
<dbReference type="AlphaFoldDB" id="A0A2G5SXZ8"/>
<gene>
    <name evidence="2" type="primary">Cnig_chr_X.g25201</name>
    <name evidence="2" type="ORF">B9Z55_025201</name>
</gene>
<evidence type="ECO:0000256" key="1">
    <source>
        <dbReference type="SAM" id="MobiDB-lite"/>
    </source>
</evidence>
<feature type="region of interest" description="Disordered" evidence="1">
    <location>
        <begin position="26"/>
        <end position="70"/>
    </location>
</feature>
<reference evidence="3" key="1">
    <citation type="submission" date="2017-10" db="EMBL/GenBank/DDBJ databases">
        <title>Rapid genome shrinkage in a self-fertile nematode reveals novel sperm competition proteins.</title>
        <authorList>
            <person name="Yin D."/>
            <person name="Schwarz E.M."/>
            <person name="Thomas C.G."/>
            <person name="Felde R.L."/>
            <person name="Korf I.F."/>
            <person name="Cutter A.D."/>
            <person name="Schartner C.M."/>
            <person name="Ralston E.J."/>
            <person name="Meyer B.J."/>
            <person name="Haag E.S."/>
        </authorList>
    </citation>
    <scope>NUCLEOTIDE SEQUENCE [LARGE SCALE GENOMIC DNA]</scope>
    <source>
        <strain evidence="3">JU1422</strain>
    </source>
</reference>
<evidence type="ECO:0000313" key="3">
    <source>
        <dbReference type="Proteomes" id="UP000230233"/>
    </source>
</evidence>
<accession>A0A2G5SXZ8</accession>